<feature type="transmembrane region" description="Helical" evidence="20">
    <location>
        <begin position="220"/>
        <end position="239"/>
    </location>
</feature>
<feature type="transmembrane region" description="Helical" evidence="20">
    <location>
        <begin position="189"/>
        <end position="208"/>
    </location>
</feature>
<comment type="caution">
    <text evidence="21">The sequence shown here is derived from an EMBL/GenBank/DDBJ whole genome shotgun (WGS) entry which is preliminary data.</text>
</comment>
<evidence type="ECO:0000256" key="17">
    <source>
        <dbReference type="ARBA" id="ARBA00032396"/>
    </source>
</evidence>
<evidence type="ECO:0000256" key="14">
    <source>
        <dbReference type="ARBA" id="ARBA00023209"/>
    </source>
</evidence>
<feature type="transmembrane region" description="Helical" evidence="20">
    <location>
        <begin position="146"/>
        <end position="164"/>
    </location>
</feature>
<dbReference type="InterPro" id="IPR016720">
    <property type="entry name" value="PC_Trfase_euk"/>
</dbReference>
<evidence type="ECO:0000256" key="19">
    <source>
        <dbReference type="SAM" id="MobiDB-lite"/>
    </source>
</evidence>
<dbReference type="GO" id="GO:0005789">
    <property type="term" value="C:endoplasmic reticulum membrane"/>
    <property type="evidence" value="ECO:0007669"/>
    <property type="project" value="TreeGrafter"/>
</dbReference>
<feature type="compositionally biased region" description="Low complexity" evidence="19">
    <location>
        <begin position="45"/>
        <end position="57"/>
    </location>
</feature>
<protein>
    <recommendedName>
        <fullName evidence="6">phosphatidate cytidylyltransferase</fullName>
        <ecNumber evidence="6">2.7.7.41</ecNumber>
    </recommendedName>
    <alternativeName>
        <fullName evidence="16">CDP-diacylglycerol synthase</fullName>
    </alternativeName>
    <alternativeName>
        <fullName evidence="17">CDP-diglyceride pyrophosphorylase</fullName>
    </alternativeName>
    <alternativeName>
        <fullName evidence="18">CDP-diglyceride synthase</fullName>
    </alternativeName>
</protein>
<name>W7TPL6_9STRA</name>
<dbReference type="GO" id="GO:0004605">
    <property type="term" value="F:phosphatidate cytidylyltransferase activity"/>
    <property type="evidence" value="ECO:0007669"/>
    <property type="project" value="UniProtKB-EC"/>
</dbReference>
<feature type="region of interest" description="Disordered" evidence="19">
    <location>
        <begin position="1"/>
        <end position="85"/>
    </location>
</feature>
<dbReference type="Proteomes" id="UP000019335">
    <property type="component" value="Chromosome 5"/>
</dbReference>
<dbReference type="AlphaFoldDB" id="W7TPL6"/>
<feature type="transmembrane region" description="Helical" evidence="20">
    <location>
        <begin position="286"/>
        <end position="304"/>
    </location>
</feature>
<evidence type="ECO:0000256" key="9">
    <source>
        <dbReference type="ARBA" id="ARBA00022692"/>
    </source>
</evidence>
<comment type="catalytic activity">
    <reaction evidence="1">
        <text>a 1,2-diacyl-sn-glycero-3-phosphate + CTP + H(+) = a CDP-1,2-diacyl-sn-glycerol + diphosphate</text>
        <dbReference type="Rhea" id="RHEA:16229"/>
        <dbReference type="ChEBI" id="CHEBI:15378"/>
        <dbReference type="ChEBI" id="CHEBI:33019"/>
        <dbReference type="ChEBI" id="CHEBI:37563"/>
        <dbReference type="ChEBI" id="CHEBI:58332"/>
        <dbReference type="ChEBI" id="CHEBI:58608"/>
        <dbReference type="EC" id="2.7.7.41"/>
    </reaction>
</comment>
<reference evidence="21 22" key="1">
    <citation type="journal article" date="2014" name="Mol. Plant">
        <title>Chromosome Scale Genome Assembly and Transcriptome Profiling of Nannochloropsis gaditana in Nitrogen Depletion.</title>
        <authorList>
            <person name="Corteggiani Carpinelli E."/>
            <person name="Telatin A."/>
            <person name="Vitulo N."/>
            <person name="Forcato C."/>
            <person name="D'Angelo M."/>
            <person name="Schiavon R."/>
            <person name="Vezzi A."/>
            <person name="Giacometti G.M."/>
            <person name="Morosinotto T."/>
            <person name="Valle G."/>
        </authorList>
    </citation>
    <scope>NUCLEOTIDE SEQUENCE [LARGE SCALE GENOMIC DNA]</scope>
    <source>
        <strain evidence="21 22">B-31</strain>
    </source>
</reference>
<evidence type="ECO:0000313" key="22">
    <source>
        <dbReference type="Proteomes" id="UP000019335"/>
    </source>
</evidence>
<dbReference type="EMBL" id="AZIL01000356">
    <property type="protein sequence ID" value="EWM27977.1"/>
    <property type="molecule type" value="Genomic_DNA"/>
</dbReference>
<evidence type="ECO:0000256" key="18">
    <source>
        <dbReference type="ARBA" id="ARBA00033406"/>
    </source>
</evidence>
<evidence type="ECO:0000256" key="5">
    <source>
        <dbReference type="ARBA" id="ARBA00010185"/>
    </source>
</evidence>
<keyword evidence="7" id="KW-0444">Lipid biosynthesis</keyword>
<comment type="pathway">
    <text evidence="3">Phospholipid metabolism; CDP-diacylglycerol biosynthesis; CDP-diacylglycerol from sn-glycerol 3-phosphate: step 3/3.</text>
</comment>
<keyword evidence="10 21" id="KW-0548">Nucleotidyltransferase</keyword>
<organism evidence="21 22">
    <name type="scientific">Nannochloropsis gaditana</name>
    <dbReference type="NCBI Taxonomy" id="72520"/>
    <lineage>
        <taxon>Eukaryota</taxon>
        <taxon>Sar</taxon>
        <taxon>Stramenopiles</taxon>
        <taxon>Ochrophyta</taxon>
        <taxon>Eustigmatophyceae</taxon>
        <taxon>Eustigmatales</taxon>
        <taxon>Monodopsidaceae</taxon>
        <taxon>Nannochloropsis</taxon>
    </lineage>
</organism>
<evidence type="ECO:0000256" key="15">
    <source>
        <dbReference type="ARBA" id="ARBA00023264"/>
    </source>
</evidence>
<evidence type="ECO:0000256" key="7">
    <source>
        <dbReference type="ARBA" id="ARBA00022516"/>
    </source>
</evidence>
<evidence type="ECO:0000256" key="2">
    <source>
        <dbReference type="ARBA" id="ARBA00004141"/>
    </source>
</evidence>
<keyword evidence="22" id="KW-1185">Reference proteome</keyword>
<keyword evidence="8 21" id="KW-0808">Transferase</keyword>
<evidence type="ECO:0000256" key="4">
    <source>
        <dbReference type="ARBA" id="ARBA00005189"/>
    </source>
</evidence>
<keyword evidence="15" id="KW-1208">Phospholipid metabolism</keyword>
<dbReference type="PANTHER" id="PTHR13773">
    <property type="entry name" value="PHOSPHATIDATE CYTIDYLYLTRANSFERASE"/>
    <property type="match status" value="1"/>
</dbReference>
<comment type="pathway">
    <text evidence="4">Lipid metabolism.</text>
</comment>
<evidence type="ECO:0000256" key="10">
    <source>
        <dbReference type="ARBA" id="ARBA00022695"/>
    </source>
</evidence>
<dbReference type="GO" id="GO:0016024">
    <property type="term" value="P:CDP-diacylglycerol biosynthetic process"/>
    <property type="evidence" value="ECO:0007669"/>
    <property type="project" value="UniProtKB-UniPathway"/>
</dbReference>
<feature type="transmembrane region" description="Helical" evidence="20">
    <location>
        <begin position="245"/>
        <end position="265"/>
    </location>
</feature>
<sequence length="480" mass="54057">MPAETRGQRRRGVGRGAKSGSGEDEARHASRSATKDGYTGGVRGASADESSAIGSSSQNNDTTLGANGHAHHHSPHHVSTASARERTRSKIVTRVTFAIVLLAVFFGIAWAGHVYIFLLVCGIQVMLFKELVAVRYRAAMEKKTPLFRTLQWSWFVAAMFYAHGDSIVKLLREDSLLGINDDDQPEKSLIYSSFALFSTLFVVTVLTLRPGLYKYQVGQLAWTVVILLLIVGQLKVVAPNIFSGIFWYFFPASCIIVNDIMAYVCGMSMGRRFIKRPFLRLSPNKTWEGFIGAFFFTLLWAFWFSRFLARFPYFTCSFKQLRPSEEFTWQELRPGTTFHQAMLRANTVQPDRVFTQTTVVLPAALAHLLGRASLPVKPIQMHGLVIGIFGSLVAPFGGFLMSAIKRAYGIKDFDSLIPGHGGVTDRMDCQLVMILYTFVHYQTFIRHVPINYHRVWASVSALKRDDQVRIWEELGKYLER</sequence>
<evidence type="ECO:0000256" key="16">
    <source>
        <dbReference type="ARBA" id="ARBA00029893"/>
    </source>
</evidence>
<keyword evidence="13 20" id="KW-0472">Membrane</keyword>
<keyword evidence="12" id="KW-0443">Lipid metabolism</keyword>
<gene>
    <name evidence="21" type="ORF">Naga_100008g58</name>
</gene>
<dbReference type="OrthoDB" id="10260889at2759"/>
<evidence type="ECO:0000256" key="12">
    <source>
        <dbReference type="ARBA" id="ARBA00023098"/>
    </source>
</evidence>
<feature type="transmembrane region" description="Helical" evidence="20">
    <location>
        <begin position="91"/>
        <end position="109"/>
    </location>
</feature>
<evidence type="ECO:0000256" key="3">
    <source>
        <dbReference type="ARBA" id="ARBA00005119"/>
    </source>
</evidence>
<evidence type="ECO:0000256" key="8">
    <source>
        <dbReference type="ARBA" id="ARBA00022679"/>
    </source>
</evidence>
<keyword evidence="14" id="KW-0594">Phospholipid biosynthesis</keyword>
<dbReference type="Pfam" id="PF01148">
    <property type="entry name" value="CTP_transf_1"/>
    <property type="match status" value="1"/>
</dbReference>
<dbReference type="PANTHER" id="PTHR13773:SF8">
    <property type="entry name" value="PHOSPHATIDATE CYTIDYLYLTRANSFERASE, PHOTORECEPTOR-SPECIFIC"/>
    <property type="match status" value="1"/>
</dbReference>
<dbReference type="UniPathway" id="UPA00557">
    <property type="reaction ID" value="UER00614"/>
</dbReference>
<comment type="similarity">
    <text evidence="5">Belongs to the CDS family.</text>
</comment>
<comment type="subcellular location">
    <subcellularLocation>
        <location evidence="2">Membrane</location>
        <topology evidence="2">Multi-pass membrane protein</topology>
    </subcellularLocation>
</comment>
<keyword evidence="11 20" id="KW-1133">Transmembrane helix</keyword>
<accession>W7TPL6</accession>
<evidence type="ECO:0000256" key="20">
    <source>
        <dbReference type="SAM" id="Phobius"/>
    </source>
</evidence>
<evidence type="ECO:0000256" key="11">
    <source>
        <dbReference type="ARBA" id="ARBA00022989"/>
    </source>
</evidence>
<feature type="transmembrane region" description="Helical" evidence="20">
    <location>
        <begin position="115"/>
        <end position="134"/>
    </location>
</feature>
<proteinExistence type="inferred from homology"/>
<evidence type="ECO:0000256" key="1">
    <source>
        <dbReference type="ARBA" id="ARBA00001698"/>
    </source>
</evidence>
<dbReference type="EC" id="2.7.7.41" evidence="6"/>
<feature type="transmembrane region" description="Helical" evidence="20">
    <location>
        <begin position="379"/>
        <end position="401"/>
    </location>
</feature>
<evidence type="ECO:0000256" key="13">
    <source>
        <dbReference type="ARBA" id="ARBA00023136"/>
    </source>
</evidence>
<keyword evidence="9 20" id="KW-0812">Transmembrane</keyword>
<evidence type="ECO:0000313" key="21">
    <source>
        <dbReference type="EMBL" id="EWM27977.1"/>
    </source>
</evidence>
<evidence type="ECO:0000256" key="6">
    <source>
        <dbReference type="ARBA" id="ARBA00012487"/>
    </source>
</evidence>